<evidence type="ECO:0000313" key="2">
    <source>
        <dbReference type="EMBL" id="VDM16489.1"/>
    </source>
</evidence>
<feature type="region of interest" description="Disordered" evidence="1">
    <location>
        <begin position="122"/>
        <end position="213"/>
    </location>
</feature>
<dbReference type="EMBL" id="UYWX01000041">
    <property type="protein sequence ID" value="VDM16489.1"/>
    <property type="molecule type" value="Genomic_DNA"/>
</dbReference>
<proteinExistence type="predicted"/>
<gene>
    <name evidence="2" type="ORF">TTAC_LOCUS464</name>
</gene>
<evidence type="ECO:0000256" key="1">
    <source>
        <dbReference type="SAM" id="MobiDB-lite"/>
    </source>
</evidence>
<feature type="compositionally biased region" description="Low complexity" evidence="1">
    <location>
        <begin position="193"/>
        <end position="205"/>
    </location>
</feature>
<accession>A0A0R3WIM8</accession>
<feature type="region of interest" description="Disordered" evidence="1">
    <location>
        <begin position="227"/>
        <end position="265"/>
    </location>
</feature>
<evidence type="ECO:0000313" key="3">
    <source>
        <dbReference type="Proteomes" id="UP000274429"/>
    </source>
</evidence>
<sequence>MTLIRIPCITSTRRDLGHFHPERREMGSPSSDGDSYVFVRSNSRGVRRAVSEPPSFHYEACRESDFAGFLSVGSAECATACYIGDVRTPNPTTLKGITHGLSSISICQSDNCVNEDAIVESTSTSMNSGSLAEPVNVGPVDGNEKSQDSVSGDFISSTSSTFTHSDSMNGTTAMESLDTVEESDDTLSEKYANSNSTTSLSDSLDVPPPVMLGSLDDARAMEHLHSIKESEDSLSESSEDEISSFSSETDSLEERRQDRPVSSQTVPLPTIIDAATKTTKPALLDDLFDLVDDPLVILKLDSQARVPYLNWFAFFCDFWPKVMNKFESDFSSLPSCLQSQYHRFFKPHEGPSYETYIIMYQLLSLRLNELFHVDTLNKNLYDLLCYAYYATYHKYV</sequence>
<dbReference type="WBParaSite" id="TTAC_0000046301-mRNA-1">
    <property type="protein sequence ID" value="TTAC_0000046301-mRNA-1"/>
    <property type="gene ID" value="TTAC_0000046301"/>
</dbReference>
<feature type="compositionally biased region" description="Low complexity" evidence="1">
    <location>
        <begin position="148"/>
        <end position="167"/>
    </location>
</feature>
<dbReference type="Proteomes" id="UP000274429">
    <property type="component" value="Unassembled WGS sequence"/>
</dbReference>
<reference evidence="2 3" key="2">
    <citation type="submission" date="2018-11" db="EMBL/GenBank/DDBJ databases">
        <authorList>
            <consortium name="Pathogen Informatics"/>
        </authorList>
    </citation>
    <scope>NUCLEOTIDE SEQUENCE [LARGE SCALE GENOMIC DNA]</scope>
</reference>
<evidence type="ECO:0000313" key="4">
    <source>
        <dbReference type="WBParaSite" id="TTAC_0000046301-mRNA-1"/>
    </source>
</evidence>
<organism evidence="4">
    <name type="scientific">Hydatigena taeniaeformis</name>
    <name type="common">Feline tapeworm</name>
    <name type="synonym">Taenia taeniaeformis</name>
    <dbReference type="NCBI Taxonomy" id="6205"/>
    <lineage>
        <taxon>Eukaryota</taxon>
        <taxon>Metazoa</taxon>
        <taxon>Spiralia</taxon>
        <taxon>Lophotrochozoa</taxon>
        <taxon>Platyhelminthes</taxon>
        <taxon>Cestoda</taxon>
        <taxon>Eucestoda</taxon>
        <taxon>Cyclophyllidea</taxon>
        <taxon>Taeniidae</taxon>
        <taxon>Hydatigera</taxon>
    </lineage>
</organism>
<reference evidence="4" key="1">
    <citation type="submission" date="2017-02" db="UniProtKB">
        <authorList>
            <consortium name="WormBaseParasite"/>
        </authorList>
    </citation>
    <scope>IDENTIFICATION</scope>
</reference>
<dbReference type="AlphaFoldDB" id="A0A0R3WIM8"/>
<dbReference type="OrthoDB" id="10307844at2759"/>
<protein>
    <submittedName>
        <fullName evidence="2 4">Uncharacterized protein</fullName>
    </submittedName>
</protein>
<feature type="compositionally biased region" description="Acidic residues" evidence="1">
    <location>
        <begin position="232"/>
        <end position="242"/>
    </location>
</feature>
<keyword evidence="3" id="KW-1185">Reference proteome</keyword>
<name>A0A0R3WIM8_HYDTA</name>